<keyword evidence="3 6" id="KW-0819">tRNA processing</keyword>
<accession>A0A3D1JG55</accession>
<dbReference type="InterPro" id="IPR004803">
    <property type="entry name" value="TGT"/>
</dbReference>
<keyword evidence="2 6" id="KW-0808">Transferase</keyword>
<evidence type="ECO:0000259" key="7">
    <source>
        <dbReference type="Pfam" id="PF01702"/>
    </source>
</evidence>
<feature type="binding site" evidence="6">
    <location>
        <position position="187"/>
    </location>
    <ligand>
        <name>substrate</name>
    </ligand>
</feature>
<comment type="similarity">
    <text evidence="6">Belongs to the queuine tRNA-ribosyltransferase family.</text>
</comment>
<dbReference type="Proteomes" id="UP000264141">
    <property type="component" value="Unassembled WGS sequence"/>
</dbReference>
<feature type="binding site" evidence="6">
    <location>
        <position position="304"/>
    </location>
    <ligand>
        <name>Zn(2+)</name>
        <dbReference type="ChEBI" id="CHEBI:29105"/>
    </ligand>
</feature>
<dbReference type="UniPathway" id="UPA00392"/>
<comment type="caution">
    <text evidence="8">The sequence shown here is derived from an EMBL/GenBank/DDBJ whole genome shotgun (WGS) entry which is preliminary data.</text>
</comment>
<feature type="binding site" evidence="6">
    <location>
        <position position="214"/>
    </location>
    <ligand>
        <name>substrate</name>
    </ligand>
</feature>
<dbReference type="HAMAP" id="MF_00168">
    <property type="entry name" value="Q_tRNA_Tgt"/>
    <property type="match status" value="1"/>
</dbReference>
<feature type="active site" description="Proton acceptor" evidence="6">
    <location>
        <position position="92"/>
    </location>
</feature>
<dbReference type="PANTHER" id="PTHR46499:SF1">
    <property type="entry name" value="QUEUINE TRNA-RIBOSYLTRANSFERASE"/>
    <property type="match status" value="1"/>
</dbReference>
<feature type="domain" description="tRNA-guanine(15) transglycosylase-like" evidence="7">
    <location>
        <begin position="14"/>
        <end position="366"/>
    </location>
</feature>
<feature type="binding site" evidence="6">
    <location>
        <position position="146"/>
    </location>
    <ligand>
        <name>substrate</name>
    </ligand>
</feature>
<organism evidence="8 9">
    <name type="scientific">Anaerolinea thermolimosa</name>
    <dbReference type="NCBI Taxonomy" id="229919"/>
    <lineage>
        <taxon>Bacteria</taxon>
        <taxon>Bacillati</taxon>
        <taxon>Chloroflexota</taxon>
        <taxon>Anaerolineae</taxon>
        <taxon>Anaerolineales</taxon>
        <taxon>Anaerolineaceae</taxon>
        <taxon>Anaerolinea</taxon>
    </lineage>
</organism>
<dbReference type="Pfam" id="PF01702">
    <property type="entry name" value="TGT"/>
    <property type="match status" value="1"/>
</dbReference>
<keyword evidence="1 6" id="KW-0328">Glycosyltransferase</keyword>
<comment type="subunit">
    <text evidence="6">Homodimer. Within each dimer, one monomer is responsible for RNA recognition and catalysis, while the other monomer binds to the replacement base PreQ1.</text>
</comment>
<proteinExistence type="inferred from homology"/>
<feature type="binding site" evidence="6">
    <location>
        <position position="302"/>
    </location>
    <ligand>
        <name>Zn(2+)</name>
        <dbReference type="ChEBI" id="CHEBI:29105"/>
    </ligand>
</feature>
<sequence>MFAFNFDLLTTSGKARAGVFHTPHGDLPTPIFAPVGTQATVKALTPAQLEEVGAVLVLSNTYHLYLRPGAELVEAMGGLHQFMQWPHPILTDSGGFQVFSLAQMRQIDEDGVTFKSHIDGSMHRFTPEVSIQVQEKLGADIIMAFDECAPPYDRAYNEQAVARTHAWAERCLRAKTRSDQALFGIVQGGVFPDLREHSAEYLSSLGFPGYAIGGLSVGETKAEMHAMLEIVNGILPADKPRYLMGVGSPEDLIHAIARGVDIFDCVLPTRLARHAAAITFRGRLNLINAVFARDPAPIDEQCTCYTCRHFSRAYLRHLFVAREMLASTLLSIHNIHSLLELVRQARQAILEQRYADFADQFLASYQPRVTRNPSPQLRKQP</sequence>
<comment type="catalytic activity">
    <reaction evidence="5 6">
        <text>7-aminomethyl-7-carbaguanine + guanosine(34) in tRNA = 7-aminomethyl-7-carbaguanosine(34) in tRNA + guanine</text>
        <dbReference type="Rhea" id="RHEA:24104"/>
        <dbReference type="Rhea" id="RHEA-COMP:10341"/>
        <dbReference type="Rhea" id="RHEA-COMP:10342"/>
        <dbReference type="ChEBI" id="CHEBI:16235"/>
        <dbReference type="ChEBI" id="CHEBI:58703"/>
        <dbReference type="ChEBI" id="CHEBI:74269"/>
        <dbReference type="ChEBI" id="CHEBI:82833"/>
        <dbReference type="EC" id="2.4.2.29"/>
    </reaction>
</comment>
<evidence type="ECO:0000256" key="4">
    <source>
        <dbReference type="ARBA" id="ARBA00022785"/>
    </source>
</evidence>
<dbReference type="EMBL" id="DPBP01000007">
    <property type="protein sequence ID" value="HCE16586.1"/>
    <property type="molecule type" value="Genomic_DNA"/>
</dbReference>
<keyword evidence="4 6" id="KW-0671">Queuosine biosynthesis</keyword>
<dbReference type="GO" id="GO:0046872">
    <property type="term" value="F:metal ion binding"/>
    <property type="evidence" value="ECO:0007669"/>
    <property type="project" value="UniProtKB-KW"/>
</dbReference>
<reference evidence="8 9" key="1">
    <citation type="journal article" date="2018" name="Nat. Biotechnol.">
        <title>A standardized bacterial taxonomy based on genome phylogeny substantially revises the tree of life.</title>
        <authorList>
            <person name="Parks D.H."/>
            <person name="Chuvochina M."/>
            <person name="Waite D.W."/>
            <person name="Rinke C."/>
            <person name="Skarshewski A."/>
            <person name="Chaumeil P.A."/>
            <person name="Hugenholtz P."/>
        </authorList>
    </citation>
    <scope>NUCLEOTIDE SEQUENCE [LARGE SCALE GENOMIC DNA]</scope>
    <source>
        <strain evidence="8">UBA8781</strain>
    </source>
</reference>
<evidence type="ECO:0000313" key="8">
    <source>
        <dbReference type="EMBL" id="HCE16586.1"/>
    </source>
</evidence>
<dbReference type="NCBIfam" id="TIGR00430">
    <property type="entry name" value="Q_tRNA_tgt"/>
    <property type="match status" value="1"/>
</dbReference>
<comment type="cofactor">
    <cofactor evidence="6">
        <name>Zn(2+)</name>
        <dbReference type="ChEBI" id="CHEBI:29105"/>
    </cofactor>
    <text evidence="6">Binds 1 zinc ion per subunit.</text>
</comment>
<dbReference type="PANTHER" id="PTHR46499">
    <property type="entry name" value="QUEUINE TRNA-RIBOSYLTRANSFERASE"/>
    <property type="match status" value="1"/>
</dbReference>
<feature type="region of interest" description="RNA binding; important for wobble base 34 recognition" evidence="6">
    <location>
        <begin position="269"/>
        <end position="273"/>
    </location>
</feature>
<feature type="binding site" evidence="6">
    <location>
        <begin position="92"/>
        <end position="96"/>
    </location>
    <ligand>
        <name>substrate</name>
    </ligand>
</feature>
<protein>
    <recommendedName>
        <fullName evidence="6">Queuine tRNA-ribosyltransferase</fullName>
        <ecNumber evidence="6">2.4.2.29</ecNumber>
    </recommendedName>
    <alternativeName>
        <fullName evidence="6">Guanine insertion enzyme</fullName>
    </alternativeName>
    <alternativeName>
        <fullName evidence="6">tRNA-guanine transglycosylase</fullName>
    </alternativeName>
</protein>
<dbReference type="NCBIfam" id="TIGR00449">
    <property type="entry name" value="tgt_general"/>
    <property type="match status" value="1"/>
</dbReference>
<dbReference type="EC" id="2.4.2.29" evidence="6"/>
<evidence type="ECO:0000256" key="5">
    <source>
        <dbReference type="ARBA" id="ARBA00050112"/>
    </source>
</evidence>
<comment type="function">
    <text evidence="6">Catalyzes the base-exchange of a guanine (G) residue with the queuine precursor 7-aminomethyl-7-deazaguanine (PreQ1) at position 34 (anticodon wobble position) in tRNAs with GU(N) anticodons (tRNA-Asp, -Asn, -His and -Tyr). Catalysis occurs through a double-displacement mechanism. The nucleophile active site attacks the C1' of nucleotide 34 to detach the guanine base from the RNA, forming a covalent enzyme-RNA intermediate. The proton acceptor active site deprotonates the incoming PreQ1, allowing a nucleophilic attack on the C1' of the ribose to form the product. After dissociation, two additional enzymatic reactions on the tRNA convert PreQ1 to queuine (Q), resulting in the hypermodified nucleoside queuosine (7-(((4,5-cis-dihydroxy-2-cyclopenten-1-yl)amino)methyl)-7-deazaguanosine).</text>
</comment>
<comment type="pathway">
    <text evidence="6">tRNA modification; tRNA-queuosine biosynthesis.</text>
</comment>
<dbReference type="FunFam" id="3.20.20.105:FF:000001">
    <property type="entry name" value="Queuine tRNA-ribosyltransferase"/>
    <property type="match status" value="1"/>
</dbReference>
<dbReference type="Gene3D" id="3.20.20.105">
    <property type="entry name" value="Queuine tRNA-ribosyltransferase-like"/>
    <property type="match status" value="1"/>
</dbReference>
<feature type="active site" description="Nucleophile" evidence="6">
    <location>
        <position position="264"/>
    </location>
</feature>
<evidence type="ECO:0000256" key="3">
    <source>
        <dbReference type="ARBA" id="ARBA00022694"/>
    </source>
</evidence>
<keyword evidence="6" id="KW-0479">Metal-binding</keyword>
<dbReference type="GO" id="GO:0008479">
    <property type="term" value="F:tRNA-guanosine(34) queuine transglycosylase activity"/>
    <property type="evidence" value="ECO:0007669"/>
    <property type="project" value="UniProtKB-UniRule"/>
</dbReference>
<dbReference type="GO" id="GO:0008616">
    <property type="term" value="P:tRNA queuosine(34) biosynthetic process"/>
    <property type="evidence" value="ECO:0007669"/>
    <property type="project" value="UniProtKB-UniRule"/>
</dbReference>
<evidence type="ECO:0000256" key="2">
    <source>
        <dbReference type="ARBA" id="ARBA00022679"/>
    </source>
</evidence>
<name>A0A3D1JG55_9CHLR</name>
<dbReference type="InterPro" id="IPR002616">
    <property type="entry name" value="tRNA_ribo_trans-like"/>
</dbReference>
<feature type="binding site" evidence="6">
    <location>
        <position position="333"/>
    </location>
    <ligand>
        <name>Zn(2+)</name>
        <dbReference type="ChEBI" id="CHEBI:29105"/>
    </ligand>
</feature>
<dbReference type="AlphaFoldDB" id="A0A3D1JG55"/>
<dbReference type="SUPFAM" id="SSF51713">
    <property type="entry name" value="tRNA-guanine transglycosylase"/>
    <property type="match status" value="1"/>
</dbReference>
<dbReference type="InterPro" id="IPR036511">
    <property type="entry name" value="TGT-like_sf"/>
</dbReference>
<dbReference type="STRING" id="229919.GCA_001050195_02014"/>
<dbReference type="GO" id="GO:0005829">
    <property type="term" value="C:cytosol"/>
    <property type="evidence" value="ECO:0007669"/>
    <property type="project" value="TreeGrafter"/>
</dbReference>
<keyword evidence="6" id="KW-0862">Zinc</keyword>
<evidence type="ECO:0000313" key="9">
    <source>
        <dbReference type="Proteomes" id="UP000264141"/>
    </source>
</evidence>
<evidence type="ECO:0000256" key="6">
    <source>
        <dbReference type="HAMAP-Rule" id="MF_00168"/>
    </source>
</evidence>
<dbReference type="InterPro" id="IPR050076">
    <property type="entry name" value="ArchSynthase1/Queuine_TRR"/>
</dbReference>
<evidence type="ECO:0000256" key="1">
    <source>
        <dbReference type="ARBA" id="ARBA00022676"/>
    </source>
</evidence>
<gene>
    <name evidence="6" type="primary">tgt</name>
    <name evidence="8" type="ORF">DEQ80_01875</name>
</gene>
<feature type="region of interest" description="RNA binding" evidence="6">
    <location>
        <begin position="245"/>
        <end position="251"/>
    </location>
</feature>
<feature type="binding site" evidence="6">
    <location>
        <position position="307"/>
    </location>
    <ligand>
        <name>Zn(2+)</name>
        <dbReference type="ChEBI" id="CHEBI:29105"/>
    </ligand>
</feature>